<dbReference type="AlphaFoldDB" id="A0A814E3V4"/>
<dbReference type="GO" id="GO:0031222">
    <property type="term" value="P:arabinan catabolic process"/>
    <property type="evidence" value="ECO:0007669"/>
    <property type="project" value="TreeGrafter"/>
</dbReference>
<comment type="caution">
    <text evidence="7">The sequence shown here is derived from an EMBL/GenBank/DDBJ whole genome shotgun (WGS) entry which is preliminary data.</text>
</comment>
<name>A0A814E3V4_9BILA</name>
<dbReference type="Proteomes" id="UP000677228">
    <property type="component" value="Unassembled WGS sequence"/>
</dbReference>
<dbReference type="Gene3D" id="2.60.40.10">
    <property type="entry name" value="Immunoglobulins"/>
    <property type="match status" value="1"/>
</dbReference>
<dbReference type="InterPro" id="IPR013783">
    <property type="entry name" value="Ig-like_fold"/>
</dbReference>
<evidence type="ECO:0000259" key="6">
    <source>
        <dbReference type="SMART" id="SM01217"/>
    </source>
</evidence>
<protein>
    <recommendedName>
        <fullName evidence="6">Fibronectin type III-like domain-containing protein</fullName>
    </recommendedName>
</protein>
<dbReference type="InterPro" id="IPR017853">
    <property type="entry name" value="GH"/>
</dbReference>
<feature type="signal peptide" evidence="5">
    <location>
        <begin position="1"/>
        <end position="20"/>
    </location>
</feature>
<evidence type="ECO:0000313" key="11">
    <source>
        <dbReference type="Proteomes" id="UP000663829"/>
    </source>
</evidence>
<evidence type="ECO:0000256" key="1">
    <source>
        <dbReference type="ARBA" id="ARBA00005336"/>
    </source>
</evidence>
<dbReference type="InterPro" id="IPR001764">
    <property type="entry name" value="Glyco_hydro_3_N"/>
</dbReference>
<dbReference type="SUPFAM" id="SSF52279">
    <property type="entry name" value="Beta-D-glucan exohydrolase, C-terminal domain"/>
    <property type="match status" value="1"/>
</dbReference>
<dbReference type="Proteomes" id="UP000663829">
    <property type="component" value="Unassembled WGS sequence"/>
</dbReference>
<dbReference type="InterPro" id="IPR036881">
    <property type="entry name" value="Glyco_hydro_3_C_sf"/>
</dbReference>
<feature type="chain" id="PRO_5035683902" description="Fibronectin type III-like domain-containing protein" evidence="5">
    <location>
        <begin position="21"/>
        <end position="757"/>
    </location>
</feature>
<keyword evidence="11" id="KW-1185">Reference proteome</keyword>
<dbReference type="EMBL" id="CAJOBC010002518">
    <property type="protein sequence ID" value="CAF3737060.1"/>
    <property type="molecule type" value="Genomic_DNA"/>
</dbReference>
<dbReference type="PRINTS" id="PR00133">
    <property type="entry name" value="GLHYDRLASE3"/>
</dbReference>
<dbReference type="Pfam" id="PF00933">
    <property type="entry name" value="Glyco_hydro_3"/>
    <property type="match status" value="1"/>
</dbReference>
<dbReference type="EMBL" id="CAJNOQ010002518">
    <property type="protein sequence ID" value="CAF0962663.1"/>
    <property type="molecule type" value="Genomic_DNA"/>
</dbReference>
<accession>A0A814E3V4</accession>
<dbReference type="PANTHER" id="PTHR42721:SF3">
    <property type="entry name" value="BETA-D-XYLOSIDASE 5-RELATED"/>
    <property type="match status" value="1"/>
</dbReference>
<dbReference type="GO" id="GO:0046556">
    <property type="term" value="F:alpha-L-arabinofuranosidase activity"/>
    <property type="evidence" value="ECO:0007669"/>
    <property type="project" value="TreeGrafter"/>
</dbReference>
<dbReference type="SUPFAM" id="SSF51445">
    <property type="entry name" value="(Trans)glycosidases"/>
    <property type="match status" value="1"/>
</dbReference>
<reference evidence="7" key="1">
    <citation type="submission" date="2021-02" db="EMBL/GenBank/DDBJ databases">
        <authorList>
            <person name="Nowell W R."/>
        </authorList>
    </citation>
    <scope>NUCLEOTIDE SEQUENCE</scope>
</reference>
<dbReference type="PANTHER" id="PTHR42721">
    <property type="entry name" value="SUGAR HYDROLASE-RELATED"/>
    <property type="match status" value="1"/>
</dbReference>
<evidence type="ECO:0000313" key="9">
    <source>
        <dbReference type="EMBL" id="CAF3737060.1"/>
    </source>
</evidence>
<dbReference type="InterPro" id="IPR002772">
    <property type="entry name" value="Glyco_hydro_3_C"/>
</dbReference>
<dbReference type="InterPro" id="IPR026891">
    <property type="entry name" value="Fn3-like"/>
</dbReference>
<evidence type="ECO:0000313" key="7">
    <source>
        <dbReference type="EMBL" id="CAF0962663.1"/>
    </source>
</evidence>
<evidence type="ECO:0000313" key="8">
    <source>
        <dbReference type="EMBL" id="CAF1013478.1"/>
    </source>
</evidence>
<comment type="similarity">
    <text evidence="1">Belongs to the glycosyl hydrolase 3 family.</text>
</comment>
<dbReference type="Pfam" id="PF14310">
    <property type="entry name" value="Fn3-like"/>
    <property type="match status" value="1"/>
</dbReference>
<evidence type="ECO:0000256" key="2">
    <source>
        <dbReference type="ARBA" id="ARBA00022729"/>
    </source>
</evidence>
<keyword evidence="2 5" id="KW-0732">Signal</keyword>
<keyword evidence="3" id="KW-0378">Hydrolase</keyword>
<dbReference type="InterPro" id="IPR044993">
    <property type="entry name" value="BXL"/>
</dbReference>
<dbReference type="Proteomes" id="UP000682733">
    <property type="component" value="Unassembled WGS sequence"/>
</dbReference>
<evidence type="ECO:0000313" key="10">
    <source>
        <dbReference type="EMBL" id="CAF3782447.1"/>
    </source>
</evidence>
<feature type="domain" description="Fibronectin type III-like" evidence="6">
    <location>
        <begin position="670"/>
        <end position="741"/>
    </location>
</feature>
<sequence length="757" mass="82898">MTTLLMFTISLNAIISAVVPLPFPDCQKGPLAAYPICDASLSYRVRAMDLISRMTTTEKITQMVNTAPAIERLGLPGYEWWSEALHGIAYSPGVSFGGDFPSATSFPMPINLGASFNTRIVYQIAQIISTEARAFSNAGRAGLTYFTPNINIFRDPRWGRGQETPGEDPFLTSRYVYALIDGLQKGDDPRYLKIAADCKHFNAYDLENWNGTDRFHFDAIVTDQDLVETFLPPFESCIRDAHVASIMCSYNAINGVPSCANTFELQKIARESYHLDGFVVSDCGAVGTIMDTHHYTKTVQDTVAVALHAGTDLNCGDFYLKHTADALSNKTIVEADIDQALQRNFEVLIRLGYFDSPDGQPYRKYSKTDVNTDVAQVLSVQAAHESIVLLKNQNNGLPLKVDTMAGKKVALIGPTANATILQQGNYYGAAPYIINPIVGFQAVTAGKDIDVQFAYGCEIAGTDTSGFEAALQLARSADYVFFFGGLNQSIEAEGLDRTSITLPGVQMTLLEQVANISKAPIHVVIMSGGGVDLTVARDSPRVDSITWMGYAGQAGGLAIANVIFGLYNPAGRLPVTIYPTDYVNQVSMFNMNMRPGDANPGRTYKFYTGEAVYEFGHGLSYTTFSYDWGQPSKISVIDITTLMKTGYNDRTITDTYRVNVTNTGMVAGDDIVLAYVKATNLPKFIQPPLKQLFGFERIHLNVGETQEVFFPLTIRVLLSVGKDGSTWLHPGTYKIFIGNDAHISCKIKLVGISSRWA</sequence>
<dbReference type="OrthoDB" id="47059at2759"/>
<dbReference type="Proteomes" id="UP000681722">
    <property type="component" value="Unassembled WGS sequence"/>
</dbReference>
<dbReference type="Gene3D" id="3.40.50.1700">
    <property type="entry name" value="Glycoside hydrolase family 3 C-terminal domain"/>
    <property type="match status" value="1"/>
</dbReference>
<dbReference type="Pfam" id="PF01915">
    <property type="entry name" value="Glyco_hydro_3_C"/>
    <property type="match status" value="1"/>
</dbReference>
<dbReference type="Gene3D" id="3.20.20.300">
    <property type="entry name" value="Glycoside hydrolase, family 3, N-terminal domain"/>
    <property type="match status" value="1"/>
</dbReference>
<dbReference type="EMBL" id="CAJNOK010006755">
    <property type="protein sequence ID" value="CAF1013478.1"/>
    <property type="molecule type" value="Genomic_DNA"/>
</dbReference>
<evidence type="ECO:0000256" key="3">
    <source>
        <dbReference type="ARBA" id="ARBA00022801"/>
    </source>
</evidence>
<organism evidence="7 11">
    <name type="scientific">Didymodactylos carnosus</name>
    <dbReference type="NCBI Taxonomy" id="1234261"/>
    <lineage>
        <taxon>Eukaryota</taxon>
        <taxon>Metazoa</taxon>
        <taxon>Spiralia</taxon>
        <taxon>Gnathifera</taxon>
        <taxon>Rotifera</taxon>
        <taxon>Eurotatoria</taxon>
        <taxon>Bdelloidea</taxon>
        <taxon>Philodinida</taxon>
        <taxon>Philodinidae</taxon>
        <taxon>Didymodactylos</taxon>
    </lineage>
</organism>
<dbReference type="GO" id="GO:0009044">
    <property type="term" value="F:xylan 1,4-beta-xylosidase activity"/>
    <property type="evidence" value="ECO:0007669"/>
    <property type="project" value="InterPro"/>
</dbReference>
<dbReference type="SMART" id="SM01217">
    <property type="entry name" value="Fn3_like"/>
    <property type="match status" value="1"/>
</dbReference>
<dbReference type="GO" id="GO:0045493">
    <property type="term" value="P:xylan catabolic process"/>
    <property type="evidence" value="ECO:0007669"/>
    <property type="project" value="InterPro"/>
</dbReference>
<evidence type="ECO:0000256" key="5">
    <source>
        <dbReference type="SAM" id="SignalP"/>
    </source>
</evidence>
<gene>
    <name evidence="7" type="ORF">GPM918_LOCUS11836</name>
    <name evidence="8" type="ORF">OVA965_LOCUS15161</name>
    <name evidence="9" type="ORF">SRO942_LOCUS11837</name>
    <name evidence="10" type="ORF">TMI583_LOCUS15168</name>
</gene>
<evidence type="ECO:0000256" key="4">
    <source>
        <dbReference type="ARBA" id="ARBA00023295"/>
    </source>
</evidence>
<dbReference type="FunFam" id="3.40.50.1700:FF:000009">
    <property type="entry name" value="Periplasmic beta-glucosidase"/>
    <property type="match status" value="1"/>
</dbReference>
<dbReference type="InterPro" id="IPR036962">
    <property type="entry name" value="Glyco_hydro_3_N_sf"/>
</dbReference>
<proteinExistence type="inferred from homology"/>
<dbReference type="EMBL" id="CAJOBA010006765">
    <property type="protein sequence ID" value="CAF3782447.1"/>
    <property type="molecule type" value="Genomic_DNA"/>
</dbReference>
<keyword evidence="4" id="KW-0326">Glycosidase</keyword>